<dbReference type="KEGG" id="mhor:MSHOH_3714"/>
<gene>
    <name evidence="2" type="ORF">MSHOH_3714</name>
</gene>
<reference evidence="2 3" key="1">
    <citation type="submission" date="2014-07" db="EMBL/GenBank/DDBJ databases">
        <title>Methanogenic archaea and the global carbon cycle.</title>
        <authorList>
            <person name="Henriksen J.R."/>
            <person name="Luke J."/>
            <person name="Reinhart S."/>
            <person name="Benedict M.N."/>
            <person name="Youngblut N.D."/>
            <person name="Metcalf M.E."/>
            <person name="Whitaker R.J."/>
            <person name="Metcalf W.W."/>
        </authorList>
    </citation>
    <scope>NUCLEOTIDE SEQUENCE [LARGE SCALE GENOMIC DNA]</scope>
    <source>
        <strain evidence="2 3">HB-1</strain>
    </source>
</reference>
<proteinExistence type="predicted"/>
<organism evidence="2 3">
    <name type="scientific">Methanosarcina horonobensis HB-1 = JCM 15518</name>
    <dbReference type="NCBI Taxonomy" id="1434110"/>
    <lineage>
        <taxon>Archaea</taxon>
        <taxon>Methanobacteriati</taxon>
        <taxon>Methanobacteriota</taxon>
        <taxon>Stenosarchaea group</taxon>
        <taxon>Methanomicrobia</taxon>
        <taxon>Methanosarcinales</taxon>
        <taxon>Methanosarcinaceae</taxon>
        <taxon>Methanosarcina</taxon>
    </lineage>
</organism>
<dbReference type="PATRIC" id="fig|1434110.4.peg.4745"/>
<feature type="compositionally biased region" description="Low complexity" evidence="1">
    <location>
        <begin position="16"/>
        <end position="30"/>
    </location>
</feature>
<dbReference type="Proteomes" id="UP000033101">
    <property type="component" value="Chromosome"/>
</dbReference>
<name>A0A0E3SI99_9EURY</name>
<dbReference type="AlphaFoldDB" id="A0A0E3SI99"/>
<evidence type="ECO:0000256" key="1">
    <source>
        <dbReference type="SAM" id="MobiDB-lite"/>
    </source>
</evidence>
<accession>A0A0E3SI99</accession>
<dbReference type="EMBL" id="CP009516">
    <property type="protein sequence ID" value="AKB80197.1"/>
    <property type="molecule type" value="Genomic_DNA"/>
</dbReference>
<sequence length="75" mass="8906">MFDEPNKIDISFSLTEESNQQNNDEQNDNALNNIWAEHKDKFKEWILHKRHKKMLSWRSDKGDVESISFTIQSPA</sequence>
<feature type="region of interest" description="Disordered" evidence="1">
    <location>
        <begin position="1"/>
        <end position="30"/>
    </location>
</feature>
<evidence type="ECO:0000313" key="2">
    <source>
        <dbReference type="EMBL" id="AKB80197.1"/>
    </source>
</evidence>
<dbReference type="HOGENOM" id="CLU_2662344_0_0_2"/>
<protein>
    <submittedName>
        <fullName evidence="2">Uncharacterized protein</fullName>
    </submittedName>
</protein>
<keyword evidence="3" id="KW-1185">Reference proteome</keyword>
<evidence type="ECO:0000313" key="3">
    <source>
        <dbReference type="Proteomes" id="UP000033101"/>
    </source>
</evidence>